<name>E8QYV2_ISOPI</name>
<dbReference type="PANTHER" id="PTHR33908">
    <property type="entry name" value="MANNOSYLTRANSFERASE YKCB-RELATED"/>
    <property type="match status" value="1"/>
</dbReference>
<dbReference type="GO" id="GO:0000030">
    <property type="term" value="F:mannosyltransferase activity"/>
    <property type="evidence" value="ECO:0007669"/>
    <property type="project" value="InterPro"/>
</dbReference>
<feature type="transmembrane region" description="Helical" evidence="8">
    <location>
        <begin position="206"/>
        <end position="226"/>
    </location>
</feature>
<evidence type="ECO:0000259" key="9">
    <source>
        <dbReference type="Pfam" id="PF02366"/>
    </source>
</evidence>
<keyword evidence="3" id="KW-0328">Glycosyltransferase</keyword>
<dbReference type="Proteomes" id="UP000008631">
    <property type="component" value="Chromosome"/>
</dbReference>
<dbReference type="GO" id="GO:0016763">
    <property type="term" value="F:pentosyltransferase activity"/>
    <property type="evidence" value="ECO:0007669"/>
    <property type="project" value="TreeGrafter"/>
</dbReference>
<dbReference type="PANTHER" id="PTHR33908:SF3">
    <property type="entry name" value="UNDECAPRENYL PHOSPHATE-ALPHA-4-AMINO-4-DEOXY-L-ARABINOSE ARABINOSYL TRANSFERASE"/>
    <property type="match status" value="1"/>
</dbReference>
<dbReference type="eggNOG" id="COG1807">
    <property type="taxonomic scope" value="Bacteria"/>
</dbReference>
<evidence type="ECO:0000313" key="11">
    <source>
        <dbReference type="Proteomes" id="UP000008631"/>
    </source>
</evidence>
<evidence type="ECO:0000256" key="7">
    <source>
        <dbReference type="ARBA" id="ARBA00023136"/>
    </source>
</evidence>
<feature type="transmembrane region" description="Helical" evidence="8">
    <location>
        <begin position="400"/>
        <end position="423"/>
    </location>
</feature>
<keyword evidence="11" id="KW-1185">Reference proteome</keyword>
<reference evidence="10 11" key="2">
    <citation type="journal article" date="2011" name="Stand. Genomic Sci.">
        <title>Complete genome sequence of Isosphaera pallida type strain (IS1B).</title>
        <authorList>
            <consortium name="US DOE Joint Genome Institute (JGI-PGF)"/>
            <person name="Goker M."/>
            <person name="Cleland D."/>
            <person name="Saunders E."/>
            <person name="Lapidus A."/>
            <person name="Nolan M."/>
            <person name="Lucas S."/>
            <person name="Hammon N."/>
            <person name="Deshpande S."/>
            <person name="Cheng J.F."/>
            <person name="Tapia R."/>
            <person name="Han C."/>
            <person name="Goodwin L."/>
            <person name="Pitluck S."/>
            <person name="Liolios K."/>
            <person name="Pagani I."/>
            <person name="Ivanova N."/>
            <person name="Mavromatis K."/>
            <person name="Pati A."/>
            <person name="Chen A."/>
            <person name="Palaniappan K."/>
            <person name="Land M."/>
            <person name="Hauser L."/>
            <person name="Chang Y.J."/>
            <person name="Jeffries C.D."/>
            <person name="Detter J.C."/>
            <person name="Beck B."/>
            <person name="Woyke T."/>
            <person name="Bristow J."/>
            <person name="Eisen J.A."/>
            <person name="Markowitz V."/>
            <person name="Hugenholtz P."/>
            <person name="Kyrpides N.C."/>
            <person name="Klenk H.P."/>
        </authorList>
    </citation>
    <scope>NUCLEOTIDE SEQUENCE [LARGE SCALE GENOMIC DNA]</scope>
    <source>
        <strain evidence="11">ATCC 43644 / DSM 9630 / IS1B</strain>
    </source>
</reference>
<dbReference type="FunCoup" id="E8QYV2">
    <property type="interactions" value="83"/>
</dbReference>
<keyword evidence="4 10" id="KW-0808">Transferase</keyword>
<dbReference type="EMBL" id="CP002353">
    <property type="protein sequence ID" value="ADV62089.1"/>
    <property type="molecule type" value="Genomic_DNA"/>
</dbReference>
<evidence type="ECO:0000256" key="1">
    <source>
        <dbReference type="ARBA" id="ARBA00004651"/>
    </source>
</evidence>
<gene>
    <name evidence="10" type="ordered locus">Isop_1504</name>
</gene>
<feature type="transmembrane region" description="Helical" evidence="8">
    <location>
        <begin position="483"/>
        <end position="503"/>
    </location>
</feature>
<dbReference type="HOGENOM" id="CLU_019200_0_1_0"/>
<feature type="transmembrane region" description="Helical" evidence="8">
    <location>
        <begin position="282"/>
        <end position="299"/>
    </location>
</feature>
<keyword evidence="7 8" id="KW-0472">Membrane</keyword>
<evidence type="ECO:0000256" key="3">
    <source>
        <dbReference type="ARBA" id="ARBA00022676"/>
    </source>
</evidence>
<feature type="transmembrane region" description="Helical" evidence="8">
    <location>
        <begin position="319"/>
        <end position="337"/>
    </location>
</feature>
<dbReference type="GO" id="GO:0010041">
    <property type="term" value="P:response to iron(III) ion"/>
    <property type="evidence" value="ECO:0007669"/>
    <property type="project" value="TreeGrafter"/>
</dbReference>
<reference key="1">
    <citation type="submission" date="2010-11" db="EMBL/GenBank/DDBJ databases">
        <title>The complete sequence of chromosome of Isophaera pallida ATCC 43644.</title>
        <authorList>
            <consortium name="US DOE Joint Genome Institute (JGI-PGF)"/>
            <person name="Lucas S."/>
            <person name="Copeland A."/>
            <person name="Lapidus A."/>
            <person name="Bruce D."/>
            <person name="Goodwin L."/>
            <person name="Pitluck S."/>
            <person name="Kyrpides N."/>
            <person name="Mavromatis K."/>
            <person name="Pagani I."/>
            <person name="Ivanova N."/>
            <person name="Saunders E."/>
            <person name="Brettin T."/>
            <person name="Detter J.C."/>
            <person name="Han C."/>
            <person name="Tapia R."/>
            <person name="Land M."/>
            <person name="Hauser L."/>
            <person name="Markowitz V."/>
            <person name="Cheng J.-F."/>
            <person name="Hugenholtz P."/>
            <person name="Woyke T."/>
            <person name="Wu D."/>
            <person name="Eisen J.A."/>
        </authorList>
    </citation>
    <scope>NUCLEOTIDE SEQUENCE</scope>
    <source>
        <strain>ATCC 43644</strain>
    </source>
</reference>
<accession>E8QYV2</accession>
<keyword evidence="5 8" id="KW-0812">Transmembrane</keyword>
<feature type="transmembrane region" description="Helical" evidence="8">
    <location>
        <begin position="233"/>
        <end position="249"/>
    </location>
</feature>
<evidence type="ECO:0000256" key="6">
    <source>
        <dbReference type="ARBA" id="ARBA00022989"/>
    </source>
</evidence>
<dbReference type="GO" id="GO:0006493">
    <property type="term" value="P:protein O-linked glycosylation"/>
    <property type="evidence" value="ECO:0007669"/>
    <property type="project" value="InterPro"/>
</dbReference>
<organism evidence="10 11">
    <name type="scientific">Isosphaera pallida (strain ATCC 43644 / DSM 9630 / IS1B)</name>
    <dbReference type="NCBI Taxonomy" id="575540"/>
    <lineage>
        <taxon>Bacteria</taxon>
        <taxon>Pseudomonadati</taxon>
        <taxon>Planctomycetota</taxon>
        <taxon>Planctomycetia</taxon>
        <taxon>Isosphaerales</taxon>
        <taxon>Isosphaeraceae</taxon>
        <taxon>Isosphaera</taxon>
    </lineage>
</organism>
<keyword evidence="6 8" id="KW-1133">Transmembrane helix</keyword>
<sequence>MTPLDRPRDSVATDSVSRLARMVSMWTTPAALGLLSLSLAFLGNASTPLWDRDEPRYAVCAREMGQSGDYIRPTYNAEPRHQKPVLIYWLMQPGRWLAGDTPFGARLTSGVMGMLTVLLVWSTGQRLHGPGGGLWPGLILATMPLMVVESKLATTDATLAFFVTLSFRALWELSQNPPRHPSFWAAVFWIAQALGILTKGPVAPAVLIASSLTTLALGGRCAVVGWSRLKWKWGPLLALVIAAPWYVAIELATQGEFSRQMIGYHVIERATRDLESHGGFPGFYVVGLIGLCFPWSVLFGPMLRNARRELKTATDPNRVHGLAFWLGAVLGPLMLFELARTKLIHYILPVLPPLALLVGDWLKRRLDADRHAVVVPASPAEIARDNVSLSARWPRWGLRLGAALIIPAGIAAAVLPSQTTLAALSRSASASPWPSWSSYELMIPWPIGLGLAAMSLSLGVASLTAASTLREPCPDWLRAAKRLALGSTLALFILGGWVAPIAGRHTLAWRLAKALERRERAENLIPVMVGYRSAAVVHMVGHPLPMPENLEQLLALVEQHGAVQLGIDPRGLPKLKADPRFGVERLEDLAGFDAEKGCWRDLVLVRLTTRRVPLLAQPIDDTFNTMRRR</sequence>
<evidence type="ECO:0000256" key="5">
    <source>
        <dbReference type="ARBA" id="ARBA00022692"/>
    </source>
</evidence>
<dbReference type="STRING" id="575540.Isop_1504"/>
<keyword evidence="2" id="KW-1003">Cell membrane</keyword>
<dbReference type="AlphaFoldDB" id="E8QYV2"/>
<evidence type="ECO:0000313" key="10">
    <source>
        <dbReference type="EMBL" id="ADV62089.1"/>
    </source>
</evidence>
<feature type="transmembrane region" description="Helical" evidence="8">
    <location>
        <begin position="343"/>
        <end position="362"/>
    </location>
</feature>
<dbReference type="InParanoid" id="E8QYV2"/>
<feature type="domain" description="ArnT-like N-terminal" evidence="9">
    <location>
        <begin position="50"/>
        <end position="250"/>
    </location>
</feature>
<protein>
    <submittedName>
        <fullName evidence="10">Glycosyl transferase family 39</fullName>
    </submittedName>
</protein>
<evidence type="ECO:0000256" key="8">
    <source>
        <dbReference type="SAM" id="Phobius"/>
    </source>
</evidence>
<dbReference type="Pfam" id="PF02366">
    <property type="entry name" value="PMT"/>
    <property type="match status" value="1"/>
</dbReference>
<dbReference type="GO" id="GO:0005886">
    <property type="term" value="C:plasma membrane"/>
    <property type="evidence" value="ECO:0007669"/>
    <property type="project" value="UniProtKB-SubCell"/>
</dbReference>
<dbReference type="RefSeq" id="WP_013564377.1">
    <property type="nucleotide sequence ID" value="NC_014962.1"/>
</dbReference>
<feature type="transmembrane region" description="Helical" evidence="8">
    <location>
        <begin position="103"/>
        <end position="121"/>
    </location>
</feature>
<feature type="transmembrane region" description="Helical" evidence="8">
    <location>
        <begin position="128"/>
        <end position="147"/>
    </location>
</feature>
<dbReference type="InterPro" id="IPR050297">
    <property type="entry name" value="LipidA_mod_glycosyltrf_83"/>
</dbReference>
<dbReference type="InterPro" id="IPR003342">
    <property type="entry name" value="ArnT-like_N"/>
</dbReference>
<comment type="subcellular location">
    <subcellularLocation>
        <location evidence="1">Cell membrane</location>
        <topology evidence="1">Multi-pass membrane protein</topology>
    </subcellularLocation>
</comment>
<dbReference type="KEGG" id="ipa:Isop_1504"/>
<evidence type="ECO:0000256" key="4">
    <source>
        <dbReference type="ARBA" id="ARBA00022679"/>
    </source>
</evidence>
<dbReference type="GO" id="GO:0009103">
    <property type="term" value="P:lipopolysaccharide biosynthetic process"/>
    <property type="evidence" value="ECO:0007669"/>
    <property type="project" value="TreeGrafter"/>
</dbReference>
<evidence type="ECO:0000256" key="2">
    <source>
        <dbReference type="ARBA" id="ARBA00022475"/>
    </source>
</evidence>
<proteinExistence type="predicted"/>
<feature type="transmembrane region" description="Helical" evidence="8">
    <location>
        <begin position="443"/>
        <end position="463"/>
    </location>
</feature>